<keyword evidence="4 11" id="KW-0479">Metal-binding</keyword>
<dbReference type="GO" id="GO:0046872">
    <property type="term" value="F:metal ion binding"/>
    <property type="evidence" value="ECO:0007669"/>
    <property type="project" value="UniProtKB-KW"/>
</dbReference>
<dbReference type="AlphaFoldDB" id="A0A8J2RDH3"/>
<evidence type="ECO:0000256" key="3">
    <source>
        <dbReference type="ARBA" id="ARBA00022703"/>
    </source>
</evidence>
<protein>
    <recommendedName>
        <fullName evidence="15">p53 DNA-binding domain-containing protein</fullName>
    </recommendedName>
</protein>
<feature type="domain" description="p53 DNA-binding" evidence="15">
    <location>
        <begin position="207"/>
        <end position="396"/>
    </location>
</feature>
<dbReference type="PANTHER" id="PTHR11447:SF16">
    <property type="entry name" value="P53 PROTEIN LONG FORM VARIANT 1"/>
    <property type="match status" value="1"/>
</dbReference>
<evidence type="ECO:0000256" key="9">
    <source>
        <dbReference type="ARBA" id="ARBA00023163"/>
    </source>
</evidence>
<evidence type="ECO:0000256" key="1">
    <source>
        <dbReference type="ARBA" id="ARBA00004123"/>
    </source>
</evidence>
<sequence length="506" mass="57244">MDGQPPYYDPNWQANSQENEEMVFDIFTNSQTQVLESIIENSSNYVSHPNVPVDAVNTYIGNVTDNFSDFPQHQLTPTAYNYSKKLCEESFFQSWIKHVPIPLEMDNLDSNFIVTAKKMKKWCLIFSQILKLKFWNQSLKILSNYVSPNPNVPVDAANTYIGNVTDNFSDFPQHQLTPTAYNVNNCPGMPINTSPPFAIPNGVPAIELWPGDLNFTVEFSKAQDKTKATPWIYSTKLKKLFVSMDKACPISFKMDNLPLDFHRYCIRGQMVYSKADHFQDHVERCPAHKGTGGPPLDFTPHVLRCEDTHSTYYVNPNDMRHSVIVPLKPPAPGTQSVSLCFKFMCLSSCQGGLNRRPTKLIFTLEESATYQVVGRYACDVRICSCPGRDIRAEEGKAEKNHLNEHNGNETDSSNLVTIELPAIAISKGKMKKRKAVSTPPPPLVGITDSIEDDDRIYNLNVDIKGLKNYNFIKDLISRLQHDYDGYPPGDNQTNHGEGKRFKKEQP</sequence>
<dbReference type="InterPro" id="IPR011615">
    <property type="entry name" value="p53_DNA-bd"/>
</dbReference>
<evidence type="ECO:0000313" key="16">
    <source>
        <dbReference type="EMBL" id="CAH0102360.1"/>
    </source>
</evidence>
<dbReference type="Gene3D" id="2.60.40.720">
    <property type="match status" value="1"/>
</dbReference>
<comment type="caution">
    <text evidence="16">The sequence shown here is derived from an EMBL/GenBank/DDBJ whole genome shotgun (WGS) entry which is preliminary data.</text>
</comment>
<keyword evidence="7" id="KW-0238">DNA-binding</keyword>
<comment type="cofactor">
    <cofactor evidence="11">
        <name>Zn(2+)</name>
        <dbReference type="ChEBI" id="CHEBI:29105"/>
    </cofactor>
    <text evidence="11">Binds 1 zinc ion per subunit.</text>
</comment>
<gene>
    <name evidence="16" type="ORF">DGAL_LOCUS4756</name>
</gene>
<evidence type="ECO:0000256" key="6">
    <source>
        <dbReference type="ARBA" id="ARBA00023015"/>
    </source>
</evidence>
<feature type="binding site" evidence="11">
    <location>
        <position position="345"/>
    </location>
    <ligand>
        <name>Zn(2+)</name>
        <dbReference type="ChEBI" id="CHEBI:29105"/>
    </ligand>
</feature>
<keyword evidence="10" id="KW-0539">Nucleus</keyword>
<feature type="compositionally biased region" description="Basic and acidic residues" evidence="14">
    <location>
        <begin position="496"/>
        <end position="506"/>
    </location>
</feature>
<dbReference type="InterPro" id="IPR012346">
    <property type="entry name" value="p53/RUNT-type_TF_DNA-bd_sf"/>
</dbReference>
<dbReference type="PANTHER" id="PTHR11447">
    <property type="entry name" value="CELLULAR TUMOR ANTIGEN P53"/>
    <property type="match status" value="1"/>
</dbReference>
<reference evidence="16" key="1">
    <citation type="submission" date="2021-11" db="EMBL/GenBank/DDBJ databases">
        <authorList>
            <person name="Schell T."/>
        </authorList>
    </citation>
    <scope>NUCLEOTIDE SEQUENCE</scope>
    <source>
        <strain evidence="16">M5</strain>
    </source>
</reference>
<dbReference type="GO" id="GO:0000978">
    <property type="term" value="F:RNA polymerase II cis-regulatory region sequence-specific DNA binding"/>
    <property type="evidence" value="ECO:0007669"/>
    <property type="project" value="TreeGrafter"/>
</dbReference>
<dbReference type="CDD" id="cd08367">
    <property type="entry name" value="P53"/>
    <property type="match status" value="1"/>
</dbReference>
<evidence type="ECO:0000256" key="7">
    <source>
        <dbReference type="ARBA" id="ARBA00023125"/>
    </source>
</evidence>
<comment type="similarity">
    <text evidence="2">Belongs to the p53 family.</text>
</comment>
<evidence type="ECO:0000259" key="15">
    <source>
        <dbReference type="Pfam" id="PF00870"/>
    </source>
</evidence>
<keyword evidence="9" id="KW-0804">Transcription</keyword>
<dbReference type="GO" id="GO:0005634">
    <property type="term" value="C:nucleus"/>
    <property type="evidence" value="ECO:0007669"/>
    <property type="project" value="UniProtKB-SubCell"/>
</dbReference>
<evidence type="ECO:0000256" key="8">
    <source>
        <dbReference type="ARBA" id="ARBA00023159"/>
    </source>
</evidence>
<feature type="site" description="Interaction with DNA" evidence="12">
    <location>
        <position position="227"/>
    </location>
</feature>
<evidence type="ECO:0000256" key="5">
    <source>
        <dbReference type="ARBA" id="ARBA00022833"/>
    </source>
</evidence>
<accession>A0A8J2RDH3</accession>
<dbReference type="OrthoDB" id="5915660at2759"/>
<feature type="cross-link" description="Glycyl lysine isopeptide (Lys-Gly) (interchain with G-Cter in ubiquitin)" evidence="13">
    <location>
        <position position="399"/>
    </location>
</feature>
<comment type="subcellular location">
    <subcellularLocation>
        <location evidence="1">Nucleus</location>
    </subcellularLocation>
</comment>
<dbReference type="GO" id="GO:0006915">
    <property type="term" value="P:apoptotic process"/>
    <property type="evidence" value="ECO:0007669"/>
    <property type="project" value="UniProtKB-KW"/>
</dbReference>
<keyword evidence="6" id="KW-0805">Transcription regulation</keyword>
<evidence type="ECO:0000313" key="17">
    <source>
        <dbReference type="Proteomes" id="UP000789390"/>
    </source>
</evidence>
<evidence type="ECO:0000256" key="4">
    <source>
        <dbReference type="ARBA" id="ARBA00022723"/>
    </source>
</evidence>
<feature type="region of interest" description="Disordered" evidence="14">
    <location>
        <begin position="483"/>
        <end position="506"/>
    </location>
</feature>
<dbReference type="InterPro" id="IPR002117">
    <property type="entry name" value="p53_tumour_suppressor"/>
</dbReference>
<feature type="binding site" evidence="11">
    <location>
        <position position="349"/>
    </location>
    <ligand>
        <name>Zn(2+)</name>
        <dbReference type="ChEBI" id="CHEBI:29105"/>
    </ligand>
</feature>
<evidence type="ECO:0000256" key="10">
    <source>
        <dbReference type="ARBA" id="ARBA00023242"/>
    </source>
</evidence>
<feature type="binding site" evidence="11">
    <location>
        <position position="288"/>
    </location>
    <ligand>
        <name>Zn(2+)</name>
        <dbReference type="ChEBI" id="CHEBI:29105"/>
    </ligand>
</feature>
<keyword evidence="17" id="KW-1185">Reference proteome</keyword>
<dbReference type="PRINTS" id="PR00386">
    <property type="entry name" value="P53SUPPRESSR"/>
</dbReference>
<dbReference type="Pfam" id="PF00870">
    <property type="entry name" value="P53"/>
    <property type="match status" value="1"/>
</dbReference>
<keyword evidence="5 11" id="KW-0862">Zinc</keyword>
<name>A0A8J2RDH3_9CRUS</name>
<dbReference type="SUPFAM" id="SSF49417">
    <property type="entry name" value="p53-like transcription factors"/>
    <property type="match status" value="1"/>
</dbReference>
<dbReference type="InterPro" id="IPR008967">
    <property type="entry name" value="p53-like_TF_DNA-bd_sf"/>
</dbReference>
<dbReference type="Proteomes" id="UP000789390">
    <property type="component" value="Unassembled WGS sequence"/>
</dbReference>
<evidence type="ECO:0000256" key="13">
    <source>
        <dbReference type="PIRSR" id="PIRSR602117-3"/>
    </source>
</evidence>
<dbReference type="GO" id="GO:0000981">
    <property type="term" value="F:DNA-binding transcription factor activity, RNA polymerase II-specific"/>
    <property type="evidence" value="ECO:0007669"/>
    <property type="project" value="TreeGrafter"/>
</dbReference>
<evidence type="ECO:0000256" key="11">
    <source>
        <dbReference type="PIRSR" id="PIRSR602117-1"/>
    </source>
</evidence>
<evidence type="ECO:0000256" key="2">
    <source>
        <dbReference type="ARBA" id="ARBA00006167"/>
    </source>
</evidence>
<keyword evidence="3" id="KW-0053">Apoptosis</keyword>
<organism evidence="16 17">
    <name type="scientific">Daphnia galeata</name>
    <dbReference type="NCBI Taxonomy" id="27404"/>
    <lineage>
        <taxon>Eukaryota</taxon>
        <taxon>Metazoa</taxon>
        <taxon>Ecdysozoa</taxon>
        <taxon>Arthropoda</taxon>
        <taxon>Crustacea</taxon>
        <taxon>Branchiopoda</taxon>
        <taxon>Diplostraca</taxon>
        <taxon>Cladocera</taxon>
        <taxon>Anomopoda</taxon>
        <taxon>Daphniidae</taxon>
        <taxon>Daphnia</taxon>
    </lineage>
</organism>
<proteinExistence type="inferred from homology"/>
<evidence type="ECO:0000256" key="14">
    <source>
        <dbReference type="SAM" id="MobiDB-lite"/>
    </source>
</evidence>
<keyword evidence="8" id="KW-0010">Activator</keyword>
<evidence type="ECO:0000256" key="12">
    <source>
        <dbReference type="PIRSR" id="PIRSR602117-2"/>
    </source>
</evidence>
<dbReference type="EMBL" id="CAKKLH010000079">
    <property type="protein sequence ID" value="CAH0102360.1"/>
    <property type="molecule type" value="Genomic_DNA"/>
</dbReference>
<feature type="binding site" evidence="11">
    <location>
        <position position="285"/>
    </location>
    <ligand>
        <name>Zn(2+)</name>
        <dbReference type="ChEBI" id="CHEBI:29105"/>
    </ligand>
</feature>